<keyword evidence="7 13" id="KW-0500">Molybdenum</keyword>
<dbReference type="CDD" id="cd00887">
    <property type="entry name" value="MoeA"/>
    <property type="match status" value="1"/>
</dbReference>
<dbReference type="Pfam" id="PF00994">
    <property type="entry name" value="MoCF_biosynth"/>
    <property type="match status" value="1"/>
</dbReference>
<evidence type="ECO:0000256" key="1">
    <source>
        <dbReference type="ARBA" id="ARBA00001946"/>
    </source>
</evidence>
<comment type="similarity">
    <text evidence="4 13">Belongs to the MoeA family.</text>
</comment>
<dbReference type="HOGENOM" id="CLU_010186_7_0_6"/>
<dbReference type="eggNOG" id="COG0303">
    <property type="taxonomic scope" value="Bacteria"/>
</dbReference>
<dbReference type="NCBIfam" id="TIGR00177">
    <property type="entry name" value="molyb_syn"/>
    <property type="match status" value="1"/>
</dbReference>
<evidence type="ECO:0000256" key="13">
    <source>
        <dbReference type="RuleBase" id="RU365090"/>
    </source>
</evidence>
<evidence type="ECO:0000256" key="10">
    <source>
        <dbReference type="ARBA" id="ARBA00022842"/>
    </source>
</evidence>
<dbReference type="GO" id="GO:0006777">
    <property type="term" value="P:Mo-molybdopterin cofactor biosynthetic process"/>
    <property type="evidence" value="ECO:0007669"/>
    <property type="project" value="UniProtKB-UniRule"/>
</dbReference>
<comment type="pathway">
    <text evidence="3 13">Cofactor biosynthesis; molybdopterin biosynthesis.</text>
</comment>
<evidence type="ECO:0000259" key="14">
    <source>
        <dbReference type="SMART" id="SM00852"/>
    </source>
</evidence>
<dbReference type="FunFam" id="3.40.980.10:FF:000004">
    <property type="entry name" value="Molybdopterin molybdenumtransferase"/>
    <property type="match status" value="1"/>
</dbReference>
<dbReference type="Gene3D" id="2.170.190.11">
    <property type="entry name" value="Molybdopterin biosynthesis moea protein, domain 3"/>
    <property type="match status" value="1"/>
</dbReference>
<evidence type="ECO:0000256" key="9">
    <source>
        <dbReference type="ARBA" id="ARBA00022723"/>
    </source>
</evidence>
<dbReference type="Gene3D" id="2.40.340.10">
    <property type="entry name" value="MoeA, C-terminal, domain IV"/>
    <property type="match status" value="1"/>
</dbReference>
<dbReference type="OrthoDB" id="9804758at2"/>
<proteinExistence type="inferred from homology"/>
<name>A1WTM4_HALHL</name>
<dbReference type="InterPro" id="IPR036425">
    <property type="entry name" value="MoaB/Mog-like_dom_sf"/>
</dbReference>
<dbReference type="EMBL" id="CP000544">
    <property type="protein sequence ID" value="ABM61036.1"/>
    <property type="molecule type" value="Genomic_DNA"/>
</dbReference>
<reference evidence="16" key="1">
    <citation type="submission" date="2006-12" db="EMBL/GenBank/DDBJ databases">
        <title>Complete sequence of Halorhodospira halophila SL1.</title>
        <authorList>
            <consortium name="US DOE Joint Genome Institute"/>
            <person name="Copeland A."/>
            <person name="Lucas S."/>
            <person name="Lapidus A."/>
            <person name="Barry K."/>
            <person name="Detter J.C."/>
            <person name="Glavina del Rio T."/>
            <person name="Hammon N."/>
            <person name="Israni S."/>
            <person name="Dalin E."/>
            <person name="Tice H."/>
            <person name="Pitluck S."/>
            <person name="Saunders E."/>
            <person name="Brettin T."/>
            <person name="Bruce D."/>
            <person name="Han C."/>
            <person name="Tapia R."/>
            <person name="Schmutz J."/>
            <person name="Larimer F."/>
            <person name="Land M."/>
            <person name="Hauser L."/>
            <person name="Kyrpides N."/>
            <person name="Mikhailova N."/>
            <person name="Hoff W."/>
            <person name="Richardson P."/>
        </authorList>
    </citation>
    <scope>NUCLEOTIDE SEQUENCE [LARGE SCALE GENOMIC DNA]</scope>
    <source>
        <strain evidence="16">DSM 244 / SL1</strain>
    </source>
</reference>
<evidence type="ECO:0000256" key="11">
    <source>
        <dbReference type="ARBA" id="ARBA00023150"/>
    </source>
</evidence>
<dbReference type="InterPro" id="IPR036688">
    <property type="entry name" value="MoeA_C_domain_IV_sf"/>
</dbReference>
<dbReference type="GO" id="GO:0046872">
    <property type="term" value="F:metal ion binding"/>
    <property type="evidence" value="ECO:0007669"/>
    <property type="project" value="UniProtKB-UniRule"/>
</dbReference>
<evidence type="ECO:0000256" key="5">
    <source>
        <dbReference type="ARBA" id="ARBA00013269"/>
    </source>
</evidence>
<dbReference type="SUPFAM" id="SSF53218">
    <property type="entry name" value="Molybdenum cofactor biosynthesis proteins"/>
    <property type="match status" value="1"/>
</dbReference>
<evidence type="ECO:0000256" key="4">
    <source>
        <dbReference type="ARBA" id="ARBA00010763"/>
    </source>
</evidence>
<sequence length="421" mass="43385">MTRQATQGVAGHDGPGLAVAEARRRILDEVAPLIGQERVALAAALGRVLAENVHAPLDVPGADNAAMDGYAVRSVDLPENGPGTLRVVDRVLAGAARRDPLAAGECVRIMTGAPIPPGADAVVMQERVEDGDDGQVRIPGPVAAGENIRRAGEDLAAGSVALAAGRRLRPQEVGVLGSLGRPEVTVHRRPVVAFLSTGDELCSPGQTPGPGQIYDSNRHLIGAALRRLGVDAVDGGVIGDDLGALKAAISEAGSYADAVITTGGVSVGEADTVKEALACAGDIAFWRVAMRPGRPLAFGRVGPALFFGLPGNPVSAAATFYQLVQPALRRLMGEAGTLQPAQLPVIAAERLRKRPGRMEFQRGILEPGADGTVQVRSTGAQGSGMLTSLVHADCLIVLDAERGDVAPGETVQVQPLEGLQR</sequence>
<dbReference type="Pfam" id="PF03453">
    <property type="entry name" value="MoeA_N"/>
    <property type="match status" value="1"/>
</dbReference>
<dbReference type="PANTHER" id="PTHR10192">
    <property type="entry name" value="MOLYBDOPTERIN BIOSYNTHESIS PROTEIN"/>
    <property type="match status" value="1"/>
</dbReference>
<keyword evidence="16" id="KW-1185">Reference proteome</keyword>
<dbReference type="UniPathway" id="UPA00344"/>
<keyword evidence="9 13" id="KW-0479">Metal-binding</keyword>
<keyword evidence="10 13" id="KW-0460">Magnesium</keyword>
<dbReference type="InterPro" id="IPR001453">
    <property type="entry name" value="MoaB/Mog_dom"/>
</dbReference>
<protein>
    <recommendedName>
        <fullName evidence="6 13">Molybdopterin molybdenumtransferase</fullName>
        <ecNumber evidence="5 13">2.10.1.1</ecNumber>
    </recommendedName>
</protein>
<reference evidence="15 16" key="2">
    <citation type="journal article" date="2013" name="Stand. Genomic Sci.">
        <title>Complete genome sequence of Halorhodospira halophila SL1.</title>
        <authorList>
            <person name="Challacombe J.F."/>
            <person name="Majid S."/>
            <person name="Deole R."/>
            <person name="Brettin T.S."/>
            <person name="Bruce D."/>
            <person name="Delano S.F."/>
            <person name="Detter J.C."/>
            <person name="Gleasner C.D."/>
            <person name="Han C.S."/>
            <person name="Misra M."/>
            <person name="Reitenga K.G."/>
            <person name="Mikhailova N."/>
            <person name="Woyke T."/>
            <person name="Pitluck S."/>
            <person name="Nolan M."/>
            <person name="Land M.L."/>
            <person name="Saunders E."/>
            <person name="Tapia R."/>
            <person name="Lapidus A."/>
            <person name="Ivanova N."/>
            <person name="Hoff W.D."/>
        </authorList>
    </citation>
    <scope>NUCLEOTIDE SEQUENCE [LARGE SCALE GENOMIC DNA]</scope>
    <source>
        <strain evidence="16">DSM 244 / SL1</strain>
    </source>
</reference>
<dbReference type="GO" id="GO:0005829">
    <property type="term" value="C:cytosol"/>
    <property type="evidence" value="ECO:0007669"/>
    <property type="project" value="TreeGrafter"/>
</dbReference>
<dbReference type="PROSITE" id="PS01079">
    <property type="entry name" value="MOCF_BIOSYNTHESIS_2"/>
    <property type="match status" value="1"/>
</dbReference>
<dbReference type="SUPFAM" id="SSF63867">
    <property type="entry name" value="MoeA C-terminal domain-like"/>
    <property type="match status" value="1"/>
</dbReference>
<dbReference type="EC" id="2.10.1.1" evidence="5 13"/>
<dbReference type="SMART" id="SM00852">
    <property type="entry name" value="MoCF_biosynth"/>
    <property type="match status" value="1"/>
</dbReference>
<dbReference type="Proteomes" id="UP000000647">
    <property type="component" value="Chromosome"/>
</dbReference>
<dbReference type="InterPro" id="IPR036135">
    <property type="entry name" value="MoeA_linker/N_sf"/>
</dbReference>
<feature type="domain" description="MoaB/Mog" evidence="14">
    <location>
        <begin position="193"/>
        <end position="330"/>
    </location>
</feature>
<dbReference type="STRING" id="349124.Hhal_0242"/>
<dbReference type="KEGG" id="hha:Hhal_0242"/>
<evidence type="ECO:0000256" key="12">
    <source>
        <dbReference type="ARBA" id="ARBA00047317"/>
    </source>
</evidence>
<dbReference type="AlphaFoldDB" id="A1WTM4"/>
<evidence type="ECO:0000256" key="8">
    <source>
        <dbReference type="ARBA" id="ARBA00022679"/>
    </source>
</evidence>
<dbReference type="InterPro" id="IPR005111">
    <property type="entry name" value="MoeA_C_domain_IV"/>
</dbReference>
<evidence type="ECO:0000256" key="7">
    <source>
        <dbReference type="ARBA" id="ARBA00022505"/>
    </source>
</evidence>
<comment type="function">
    <text evidence="2 13">Catalyzes the insertion of molybdate into adenylated molybdopterin with the concomitant release of AMP.</text>
</comment>
<evidence type="ECO:0000313" key="16">
    <source>
        <dbReference type="Proteomes" id="UP000000647"/>
    </source>
</evidence>
<comment type="catalytic activity">
    <reaction evidence="12">
        <text>adenylyl-molybdopterin + molybdate = Mo-molybdopterin + AMP + H(+)</text>
        <dbReference type="Rhea" id="RHEA:35047"/>
        <dbReference type="ChEBI" id="CHEBI:15378"/>
        <dbReference type="ChEBI" id="CHEBI:36264"/>
        <dbReference type="ChEBI" id="CHEBI:62727"/>
        <dbReference type="ChEBI" id="CHEBI:71302"/>
        <dbReference type="ChEBI" id="CHEBI:456215"/>
        <dbReference type="EC" id="2.10.1.1"/>
    </reaction>
</comment>
<dbReference type="InterPro" id="IPR008284">
    <property type="entry name" value="MoCF_biosynth_CS"/>
</dbReference>
<gene>
    <name evidence="15" type="ordered locus">Hhal_0242</name>
</gene>
<evidence type="ECO:0000256" key="2">
    <source>
        <dbReference type="ARBA" id="ARBA00002901"/>
    </source>
</evidence>
<dbReference type="SUPFAM" id="SSF63882">
    <property type="entry name" value="MoeA N-terminal region -like"/>
    <property type="match status" value="1"/>
</dbReference>
<dbReference type="GO" id="GO:0061599">
    <property type="term" value="F:molybdopterin molybdotransferase activity"/>
    <property type="evidence" value="ECO:0007669"/>
    <property type="project" value="UniProtKB-UniRule"/>
</dbReference>
<dbReference type="InterPro" id="IPR005110">
    <property type="entry name" value="MoeA_linker/N"/>
</dbReference>
<accession>A1WTM4</accession>
<dbReference type="FunFam" id="2.40.340.10:FF:000003">
    <property type="entry name" value="Molybdopterin molybdenumtransferase"/>
    <property type="match status" value="1"/>
</dbReference>
<dbReference type="InterPro" id="IPR038987">
    <property type="entry name" value="MoeA-like"/>
</dbReference>
<dbReference type="PANTHER" id="PTHR10192:SF5">
    <property type="entry name" value="GEPHYRIN"/>
    <property type="match status" value="1"/>
</dbReference>
<dbReference type="NCBIfam" id="NF045515">
    <property type="entry name" value="Glp_gephyrin"/>
    <property type="match status" value="1"/>
</dbReference>
<evidence type="ECO:0000256" key="3">
    <source>
        <dbReference type="ARBA" id="ARBA00005046"/>
    </source>
</evidence>
<dbReference type="RefSeq" id="WP_011813059.1">
    <property type="nucleotide sequence ID" value="NC_008789.1"/>
</dbReference>
<keyword evidence="11 13" id="KW-0501">Molybdenum cofactor biosynthesis</keyword>
<organism evidence="15 16">
    <name type="scientific">Halorhodospira halophila (strain DSM 244 / SL1)</name>
    <name type="common">Ectothiorhodospira halophila (strain DSM 244 / SL1)</name>
    <dbReference type="NCBI Taxonomy" id="349124"/>
    <lineage>
        <taxon>Bacteria</taxon>
        <taxon>Pseudomonadati</taxon>
        <taxon>Pseudomonadota</taxon>
        <taxon>Gammaproteobacteria</taxon>
        <taxon>Chromatiales</taxon>
        <taxon>Ectothiorhodospiraceae</taxon>
        <taxon>Halorhodospira</taxon>
    </lineage>
</organism>
<evidence type="ECO:0000313" key="15">
    <source>
        <dbReference type="EMBL" id="ABM61036.1"/>
    </source>
</evidence>
<comment type="cofactor">
    <cofactor evidence="1 13">
        <name>Mg(2+)</name>
        <dbReference type="ChEBI" id="CHEBI:18420"/>
    </cofactor>
</comment>
<dbReference type="Gene3D" id="3.90.105.10">
    <property type="entry name" value="Molybdopterin biosynthesis moea protein, domain 2"/>
    <property type="match status" value="1"/>
</dbReference>
<dbReference type="Gene3D" id="3.40.980.10">
    <property type="entry name" value="MoaB/Mog-like domain"/>
    <property type="match status" value="1"/>
</dbReference>
<keyword evidence="8 13" id="KW-0808">Transferase</keyword>
<evidence type="ECO:0000256" key="6">
    <source>
        <dbReference type="ARBA" id="ARBA00021108"/>
    </source>
</evidence>
<dbReference type="FunFam" id="2.170.190.11:FF:000001">
    <property type="entry name" value="Molybdopterin molybdenumtransferase"/>
    <property type="match status" value="1"/>
</dbReference>
<dbReference type="Pfam" id="PF03454">
    <property type="entry name" value="MoeA_C"/>
    <property type="match status" value="1"/>
</dbReference>